<keyword evidence="1" id="KW-1133">Transmembrane helix</keyword>
<dbReference type="Proteomes" id="UP001597100">
    <property type="component" value="Unassembled WGS sequence"/>
</dbReference>
<name>A0ABW3IB33_9FLAO</name>
<feature type="transmembrane region" description="Helical" evidence="1">
    <location>
        <begin position="52"/>
        <end position="72"/>
    </location>
</feature>
<sequence length="209" mass="24041">MKDLVLIIKNERRSLLRGLVICFFAVFPFTFLPPILRKGFGLTIIIERFNESILYAAGFALLVVAAAVIHNYNSLVEKKWLFDKPAFKSLDFHGRLDGIGSITRELETLLLGEIDGYFFRLGLPDTESDKPKLEIIPLIDLKNKDAEIKKLKKDHGFRRHYFFGKILLLKKVDLDDPDSIRNLLQNYTTILKELGFEPMKIDSALLEED</sequence>
<evidence type="ECO:0008006" key="4">
    <source>
        <dbReference type="Google" id="ProtNLM"/>
    </source>
</evidence>
<keyword evidence="1" id="KW-0472">Membrane</keyword>
<proteinExistence type="predicted"/>
<accession>A0ABW3IB33</accession>
<organism evidence="2 3">
    <name type="scientific">Salinimicrobium gaetbulicola</name>
    <dbReference type="NCBI Taxonomy" id="999702"/>
    <lineage>
        <taxon>Bacteria</taxon>
        <taxon>Pseudomonadati</taxon>
        <taxon>Bacteroidota</taxon>
        <taxon>Flavobacteriia</taxon>
        <taxon>Flavobacteriales</taxon>
        <taxon>Flavobacteriaceae</taxon>
        <taxon>Salinimicrobium</taxon>
    </lineage>
</organism>
<feature type="transmembrane region" description="Helical" evidence="1">
    <location>
        <begin position="15"/>
        <end position="32"/>
    </location>
</feature>
<dbReference type="RefSeq" id="WP_380736274.1">
    <property type="nucleotide sequence ID" value="NZ_JBHTJP010000002.1"/>
</dbReference>
<comment type="caution">
    <text evidence="2">The sequence shown here is derived from an EMBL/GenBank/DDBJ whole genome shotgun (WGS) entry which is preliminary data.</text>
</comment>
<gene>
    <name evidence="2" type="ORF">ACFQ1G_00525</name>
</gene>
<reference evidence="3" key="1">
    <citation type="journal article" date="2019" name="Int. J. Syst. Evol. Microbiol.">
        <title>The Global Catalogue of Microorganisms (GCM) 10K type strain sequencing project: providing services to taxonomists for standard genome sequencing and annotation.</title>
        <authorList>
            <consortium name="The Broad Institute Genomics Platform"/>
            <consortium name="The Broad Institute Genome Sequencing Center for Infectious Disease"/>
            <person name="Wu L."/>
            <person name="Ma J."/>
        </authorList>
    </citation>
    <scope>NUCLEOTIDE SEQUENCE [LARGE SCALE GENOMIC DNA]</scope>
    <source>
        <strain evidence="3">CCUG 60898</strain>
    </source>
</reference>
<keyword evidence="1" id="KW-0812">Transmembrane</keyword>
<evidence type="ECO:0000256" key="1">
    <source>
        <dbReference type="SAM" id="Phobius"/>
    </source>
</evidence>
<keyword evidence="3" id="KW-1185">Reference proteome</keyword>
<dbReference type="EMBL" id="JBHTJP010000002">
    <property type="protein sequence ID" value="MFD0975263.1"/>
    <property type="molecule type" value="Genomic_DNA"/>
</dbReference>
<evidence type="ECO:0000313" key="2">
    <source>
        <dbReference type="EMBL" id="MFD0975263.1"/>
    </source>
</evidence>
<protein>
    <recommendedName>
        <fullName evidence="4">DUF3137 domain-containing protein</fullName>
    </recommendedName>
</protein>
<evidence type="ECO:0000313" key="3">
    <source>
        <dbReference type="Proteomes" id="UP001597100"/>
    </source>
</evidence>